<dbReference type="EMBL" id="CP017599">
    <property type="protein sequence ID" value="AOX00282.1"/>
    <property type="molecule type" value="Genomic_DNA"/>
</dbReference>
<proteinExistence type="predicted"/>
<gene>
    <name evidence="1" type="ORF">BJP34_13185</name>
</gene>
<dbReference type="KEGG" id="mpro:BJP34_13185"/>
<protein>
    <submittedName>
        <fullName evidence="1">Uncharacterized protein</fullName>
    </submittedName>
</protein>
<evidence type="ECO:0000313" key="2">
    <source>
        <dbReference type="Proteomes" id="UP000177870"/>
    </source>
</evidence>
<sequence>MVRYGTVCLWGEEAENQRLSVGGALRDGLSMGRRGRKSEAFRGWCVTGRSVYGAKRPKIRGFPWVVRYGTVCLWGEEAENQRLSVGGALRDGLSMGRRGRKSEAFRP</sequence>
<dbReference type="STRING" id="1458985.BJP34_13185"/>
<accession>A0A1D8TRJ4</accession>
<reference evidence="2" key="1">
    <citation type="submission" date="2016-10" db="EMBL/GenBank/DDBJ databases">
        <title>Comparative genomics uncovers the prolific and rare metabolic potential of the cyanobacterial genus Moorea.</title>
        <authorList>
            <person name="Leao T."/>
            <person name="Castelao G."/>
            <person name="Korobeynikov A."/>
            <person name="Monroe E.A."/>
            <person name="Podell S."/>
            <person name="Glukhov E."/>
            <person name="Allen E."/>
            <person name="Gerwick W.H."/>
            <person name="Gerwick L."/>
        </authorList>
    </citation>
    <scope>NUCLEOTIDE SEQUENCE [LARGE SCALE GENOMIC DNA]</scope>
    <source>
        <strain evidence="2">PAL-8-15-08-1</strain>
    </source>
</reference>
<dbReference type="AlphaFoldDB" id="A0A1D8TRJ4"/>
<dbReference type="Proteomes" id="UP000177870">
    <property type="component" value="Chromosome"/>
</dbReference>
<name>A0A1D8TRJ4_9CYAN</name>
<organism evidence="1 2">
    <name type="scientific">Moorena producens PAL-8-15-08-1</name>
    <dbReference type="NCBI Taxonomy" id="1458985"/>
    <lineage>
        <taxon>Bacteria</taxon>
        <taxon>Bacillati</taxon>
        <taxon>Cyanobacteriota</taxon>
        <taxon>Cyanophyceae</taxon>
        <taxon>Coleofasciculales</taxon>
        <taxon>Coleofasciculaceae</taxon>
        <taxon>Moorena</taxon>
    </lineage>
</organism>
<evidence type="ECO:0000313" key="1">
    <source>
        <dbReference type="EMBL" id="AOX00282.1"/>
    </source>
</evidence>